<reference evidence="10 11" key="1">
    <citation type="submission" date="2020-06" db="EMBL/GenBank/DDBJ databases">
        <title>The yeast mating-type switching endonuclease HO is a domesticated member of an unorthodox homing genetic element family.</title>
        <authorList>
            <person name="Coughlan A.Y."/>
            <person name="Lombardi L."/>
            <person name="Braun-Galleani S."/>
            <person name="Martos A.R."/>
            <person name="Galeote V."/>
            <person name="Bigey F."/>
            <person name="Dequin S."/>
            <person name="Byrne K.P."/>
            <person name="Wolfe K.H."/>
        </authorList>
    </citation>
    <scope>NUCLEOTIDE SEQUENCE [LARGE SCALE GENOMIC DNA]</scope>
    <source>
        <strain evidence="10 11">CBS2947</strain>
    </source>
</reference>
<dbReference type="PROSITE" id="PS50850">
    <property type="entry name" value="MFS"/>
    <property type="match status" value="1"/>
</dbReference>
<feature type="transmembrane region" description="Helical" evidence="8">
    <location>
        <begin position="227"/>
        <end position="246"/>
    </location>
</feature>
<dbReference type="PROSITE" id="PS00217">
    <property type="entry name" value="SUGAR_TRANSPORT_2"/>
    <property type="match status" value="1"/>
</dbReference>
<dbReference type="SUPFAM" id="SSF103473">
    <property type="entry name" value="MFS general substrate transporter"/>
    <property type="match status" value="1"/>
</dbReference>
<dbReference type="GO" id="GO:0005886">
    <property type="term" value="C:plasma membrane"/>
    <property type="evidence" value="ECO:0007669"/>
    <property type="project" value="TreeGrafter"/>
</dbReference>
<dbReference type="OrthoDB" id="2241241at2759"/>
<dbReference type="InterPro" id="IPR036259">
    <property type="entry name" value="MFS_trans_sf"/>
</dbReference>
<dbReference type="InterPro" id="IPR003663">
    <property type="entry name" value="Sugar/inositol_transpt"/>
</dbReference>
<dbReference type="Proteomes" id="UP000510647">
    <property type="component" value="Chromosome 5"/>
</dbReference>
<comment type="subcellular location">
    <subcellularLocation>
        <location evidence="1">Membrane</location>
        <topology evidence="1">Multi-pass membrane protein</topology>
    </subcellularLocation>
</comment>
<dbReference type="EMBL" id="CP059271">
    <property type="protein sequence ID" value="QLQ80903.1"/>
    <property type="molecule type" value="Genomic_DNA"/>
</dbReference>
<gene>
    <name evidence="10" type="ORF">HG537_0E02580</name>
</gene>
<feature type="transmembrane region" description="Helical" evidence="8">
    <location>
        <begin position="351"/>
        <end position="372"/>
    </location>
</feature>
<comment type="similarity">
    <text evidence="2 7">Belongs to the major facilitator superfamily. Sugar transporter (TC 2.A.1.1) family.</text>
</comment>
<dbReference type="PROSITE" id="PS00216">
    <property type="entry name" value="SUGAR_TRANSPORT_1"/>
    <property type="match status" value="1"/>
</dbReference>
<dbReference type="PANTHER" id="PTHR48022">
    <property type="entry name" value="PLASTIDIC GLUCOSE TRANSPORTER 4"/>
    <property type="match status" value="1"/>
</dbReference>
<feature type="transmembrane region" description="Helical" evidence="8">
    <location>
        <begin position="48"/>
        <end position="65"/>
    </location>
</feature>
<evidence type="ECO:0000256" key="6">
    <source>
        <dbReference type="ARBA" id="ARBA00023136"/>
    </source>
</evidence>
<evidence type="ECO:0000256" key="7">
    <source>
        <dbReference type="RuleBase" id="RU003346"/>
    </source>
</evidence>
<proteinExistence type="inferred from homology"/>
<dbReference type="InterPro" id="IPR005829">
    <property type="entry name" value="Sugar_transporter_CS"/>
</dbReference>
<evidence type="ECO:0000313" key="10">
    <source>
        <dbReference type="EMBL" id="QLQ80903.1"/>
    </source>
</evidence>
<feature type="transmembrane region" description="Helical" evidence="8">
    <location>
        <begin position="154"/>
        <end position="177"/>
    </location>
</feature>
<feature type="transmembrane region" description="Helical" evidence="8">
    <location>
        <begin position="189"/>
        <end position="207"/>
    </location>
</feature>
<keyword evidence="3 7" id="KW-0813">Transport</keyword>
<evidence type="ECO:0000256" key="8">
    <source>
        <dbReference type="SAM" id="Phobius"/>
    </source>
</evidence>
<keyword evidence="4 8" id="KW-0812">Transmembrane</keyword>
<protein>
    <recommendedName>
        <fullName evidence="9">Major facilitator superfamily (MFS) profile domain-containing protein</fullName>
    </recommendedName>
</protein>
<evidence type="ECO:0000256" key="4">
    <source>
        <dbReference type="ARBA" id="ARBA00022692"/>
    </source>
</evidence>
<dbReference type="Gene3D" id="1.20.1250.20">
    <property type="entry name" value="MFS general substrate transporter like domains"/>
    <property type="match status" value="1"/>
</dbReference>
<feature type="transmembrane region" description="Helical" evidence="8">
    <location>
        <begin position="407"/>
        <end position="435"/>
    </location>
</feature>
<sequence length="515" mass="56945">MYNSRHQVPIMSYSAGNDAVEGSNLDRPKLARTSAFPENVGETRALKLPIMLCCSVSFGGFIFGWDVGTIGGITNMDSFNQHFGTVRNPLTGEKRLPDTLIGLIVSIFNVSCAIGGLTLAKAGDYKGRKFGIYVALVVYCAGLAIALVNDTNWIQFLFGRIFAGLGVGSTAVLVPIYLSEISPLRIRGAMVGSYQLLITLGILIGNITNYGCNQMFLNDFSNMAWQFPISLGFLWALIIAIGLTFTPESAPFLISRKNAITEAKESFAKMNAISTTDYQTVDFIERSVRERHIRKKEAKNQDIFEWARGKPMLGIRLLIGIFVMSFQQLSGINYFFYYGTTIFERTPMDPYAVTMILSSVNFIATFGGLYTVEAFGRRTCLLAGSLGMFCCMLIFASVGNFGMNSDAAYAVMITSTCIYLIFFATTLGPVTFALVSELFPMRTKSTSMAVCTSFNWMFNFLISFLTPIIASRIGFLYGYFFAGCLLVSAVFAWIMVPETKNMTETDIDALYYKMN</sequence>
<feature type="transmembrane region" description="Helical" evidence="8">
    <location>
        <begin position="130"/>
        <end position="148"/>
    </location>
</feature>
<keyword evidence="5 8" id="KW-1133">Transmembrane helix</keyword>
<dbReference type="AlphaFoldDB" id="A0A7H9HUI6"/>
<dbReference type="PRINTS" id="PR00171">
    <property type="entry name" value="SUGRTRNSPORT"/>
</dbReference>
<evidence type="ECO:0000259" key="9">
    <source>
        <dbReference type="PROSITE" id="PS50850"/>
    </source>
</evidence>
<dbReference type="Pfam" id="PF00083">
    <property type="entry name" value="Sugar_tr"/>
    <property type="match status" value="1"/>
</dbReference>
<evidence type="ECO:0000256" key="5">
    <source>
        <dbReference type="ARBA" id="ARBA00022989"/>
    </source>
</evidence>
<feature type="domain" description="Major facilitator superfamily (MFS) profile" evidence="9">
    <location>
        <begin position="52"/>
        <end position="500"/>
    </location>
</feature>
<dbReference type="GO" id="GO:0005351">
    <property type="term" value="F:carbohydrate:proton symporter activity"/>
    <property type="evidence" value="ECO:0007669"/>
    <property type="project" value="TreeGrafter"/>
</dbReference>
<dbReference type="PANTHER" id="PTHR48022:SF50">
    <property type="entry name" value="HEXOSE TRANSPORTER HXT14"/>
    <property type="match status" value="1"/>
</dbReference>
<dbReference type="InterPro" id="IPR005828">
    <property type="entry name" value="MFS_sugar_transport-like"/>
</dbReference>
<feature type="transmembrane region" description="Helical" evidence="8">
    <location>
        <begin position="379"/>
        <end position="401"/>
    </location>
</feature>
<dbReference type="InterPro" id="IPR050360">
    <property type="entry name" value="MFS_Sugar_Transporters"/>
</dbReference>
<keyword evidence="6 8" id="KW-0472">Membrane</keyword>
<dbReference type="NCBIfam" id="TIGR00879">
    <property type="entry name" value="SP"/>
    <property type="match status" value="1"/>
</dbReference>
<feature type="transmembrane region" description="Helical" evidence="8">
    <location>
        <begin position="447"/>
        <end position="470"/>
    </location>
</feature>
<accession>A0A7H9HUI6</accession>
<evidence type="ECO:0000256" key="3">
    <source>
        <dbReference type="ARBA" id="ARBA00022448"/>
    </source>
</evidence>
<feature type="transmembrane region" description="Helical" evidence="8">
    <location>
        <begin position="476"/>
        <end position="496"/>
    </location>
</feature>
<evidence type="ECO:0000256" key="1">
    <source>
        <dbReference type="ARBA" id="ARBA00004141"/>
    </source>
</evidence>
<feature type="transmembrane region" description="Helical" evidence="8">
    <location>
        <begin position="317"/>
        <end position="339"/>
    </location>
</feature>
<evidence type="ECO:0000256" key="2">
    <source>
        <dbReference type="ARBA" id="ARBA00010992"/>
    </source>
</evidence>
<keyword evidence="11" id="KW-1185">Reference proteome</keyword>
<name>A0A7H9HUI6_9SACH</name>
<organism evidence="10 11">
    <name type="scientific">Torulaspora globosa</name>
    <dbReference type="NCBI Taxonomy" id="48254"/>
    <lineage>
        <taxon>Eukaryota</taxon>
        <taxon>Fungi</taxon>
        <taxon>Dikarya</taxon>
        <taxon>Ascomycota</taxon>
        <taxon>Saccharomycotina</taxon>
        <taxon>Saccharomycetes</taxon>
        <taxon>Saccharomycetales</taxon>
        <taxon>Saccharomycetaceae</taxon>
        <taxon>Torulaspora</taxon>
    </lineage>
</organism>
<feature type="transmembrane region" description="Helical" evidence="8">
    <location>
        <begin position="99"/>
        <end position="118"/>
    </location>
</feature>
<dbReference type="InterPro" id="IPR020846">
    <property type="entry name" value="MFS_dom"/>
</dbReference>
<evidence type="ECO:0000313" key="11">
    <source>
        <dbReference type="Proteomes" id="UP000510647"/>
    </source>
</evidence>